<evidence type="ECO:0000259" key="7">
    <source>
        <dbReference type="Pfam" id="PF00892"/>
    </source>
</evidence>
<accession>A0A1P8MRU8</accession>
<feature type="domain" description="EamA" evidence="7">
    <location>
        <begin position="28"/>
        <end position="161"/>
    </location>
</feature>
<dbReference type="InterPro" id="IPR000620">
    <property type="entry name" value="EamA_dom"/>
</dbReference>
<evidence type="ECO:0000256" key="5">
    <source>
        <dbReference type="ARBA" id="ARBA00023136"/>
    </source>
</evidence>
<dbReference type="SUPFAM" id="SSF103481">
    <property type="entry name" value="Multidrug resistance efflux transporter EmrE"/>
    <property type="match status" value="2"/>
</dbReference>
<dbReference type="PANTHER" id="PTHR22911:SF6">
    <property type="entry name" value="SOLUTE CARRIER FAMILY 35 MEMBER G1"/>
    <property type="match status" value="1"/>
</dbReference>
<dbReference type="Pfam" id="PF00892">
    <property type="entry name" value="EamA"/>
    <property type="match status" value="2"/>
</dbReference>
<protein>
    <recommendedName>
        <fullName evidence="7">EamA domain-containing protein</fullName>
    </recommendedName>
</protein>
<dbReference type="RefSeq" id="WP_076626621.1">
    <property type="nucleotide sequence ID" value="NZ_CP019312.1"/>
</dbReference>
<evidence type="ECO:0000256" key="3">
    <source>
        <dbReference type="ARBA" id="ARBA00022692"/>
    </source>
</evidence>
<evidence type="ECO:0000313" key="8">
    <source>
        <dbReference type="EMBL" id="APX10754.1"/>
    </source>
</evidence>
<dbReference type="STRING" id="299262.BWR18_02865"/>
<reference evidence="8 9" key="1">
    <citation type="submission" date="2017-01" db="EMBL/GenBank/DDBJ databases">
        <title>Complete genome of Tateyamaria omphalii DOK1-4 isolated from seawater in Dokdo.</title>
        <authorList>
            <person name="Kim J.H."/>
            <person name="Chi W.-J."/>
        </authorList>
    </citation>
    <scope>NUCLEOTIDE SEQUENCE [LARGE SCALE GENOMIC DNA]</scope>
    <source>
        <strain evidence="8 9">DOK1-4</strain>
    </source>
</reference>
<feature type="transmembrane region" description="Helical" evidence="6">
    <location>
        <begin position="176"/>
        <end position="194"/>
    </location>
</feature>
<dbReference type="KEGG" id="tom:BWR18_02865"/>
<evidence type="ECO:0000256" key="6">
    <source>
        <dbReference type="SAM" id="Phobius"/>
    </source>
</evidence>
<dbReference type="Proteomes" id="UP000186336">
    <property type="component" value="Chromosome"/>
</dbReference>
<feature type="transmembrane region" description="Helical" evidence="6">
    <location>
        <begin position="90"/>
        <end position="110"/>
    </location>
</feature>
<sequence length="309" mass="32662">MDRPTRRTEGSEVADGNTDNDTTSTRLVGIAWIILGVVVFTFFFASAKFVGTTDITLDIVFYRYVGGFMSICCVLALRRITPLQTTLRNVGLNLVRSTCGATGGSMMIAATAVLPVATATAIGLLDGVLIFLLGALLLKETPSRTTWSGLVLCLSGALCVVVIGQEGTFATASTQGLLLAVGGACFIAFEGVFIKVTGTRDRPIIALFYVNLFGCLLVFLALAIFGQLGALTDNILFIAWGPLAVFGQFCFFIGYRLAPLVIAGPVGYTWIIFSMLVGYLFFGEAVTMIAALGALLILLGGYLLSKGPA</sequence>
<keyword evidence="4 6" id="KW-1133">Transmembrane helix</keyword>
<feature type="transmembrane region" description="Helical" evidence="6">
    <location>
        <begin position="288"/>
        <end position="305"/>
    </location>
</feature>
<keyword evidence="3 6" id="KW-0812">Transmembrane</keyword>
<evidence type="ECO:0000256" key="4">
    <source>
        <dbReference type="ARBA" id="ARBA00022989"/>
    </source>
</evidence>
<dbReference type="InterPro" id="IPR037185">
    <property type="entry name" value="EmrE-like"/>
</dbReference>
<feature type="transmembrane region" description="Helical" evidence="6">
    <location>
        <begin position="145"/>
        <end position="164"/>
    </location>
</feature>
<comment type="subcellular location">
    <subcellularLocation>
        <location evidence="1">Membrane</location>
        <topology evidence="1">Multi-pass membrane protein</topology>
    </subcellularLocation>
</comment>
<dbReference type="OrthoDB" id="8478051at2"/>
<comment type="similarity">
    <text evidence="2">Belongs to the drug/metabolite transporter (DMT) superfamily. 10 TMS drug/metabolite exporter (DME) (TC 2.A.7.3) family.</text>
</comment>
<feature type="domain" description="EamA" evidence="7">
    <location>
        <begin position="176"/>
        <end position="305"/>
    </location>
</feature>
<feature type="transmembrane region" description="Helical" evidence="6">
    <location>
        <begin position="260"/>
        <end position="282"/>
    </location>
</feature>
<feature type="transmembrane region" description="Helical" evidence="6">
    <location>
        <begin position="27"/>
        <end position="47"/>
    </location>
</feature>
<evidence type="ECO:0000256" key="2">
    <source>
        <dbReference type="ARBA" id="ARBA00009853"/>
    </source>
</evidence>
<organism evidence="8 9">
    <name type="scientific">Tateyamaria omphalii</name>
    <dbReference type="NCBI Taxonomy" id="299262"/>
    <lineage>
        <taxon>Bacteria</taxon>
        <taxon>Pseudomonadati</taxon>
        <taxon>Pseudomonadota</taxon>
        <taxon>Alphaproteobacteria</taxon>
        <taxon>Rhodobacterales</taxon>
        <taxon>Roseobacteraceae</taxon>
        <taxon>Tateyamaria</taxon>
    </lineage>
</organism>
<gene>
    <name evidence="8" type="ORF">BWR18_02865</name>
</gene>
<evidence type="ECO:0000313" key="9">
    <source>
        <dbReference type="Proteomes" id="UP000186336"/>
    </source>
</evidence>
<name>A0A1P8MRU8_9RHOB</name>
<proteinExistence type="inferred from homology"/>
<keyword evidence="9" id="KW-1185">Reference proteome</keyword>
<feature type="transmembrane region" description="Helical" evidence="6">
    <location>
        <begin position="116"/>
        <end position="138"/>
    </location>
</feature>
<feature type="transmembrane region" description="Helical" evidence="6">
    <location>
        <begin position="59"/>
        <end position="78"/>
    </location>
</feature>
<dbReference type="EMBL" id="CP019312">
    <property type="protein sequence ID" value="APX10754.1"/>
    <property type="molecule type" value="Genomic_DNA"/>
</dbReference>
<feature type="transmembrane region" description="Helical" evidence="6">
    <location>
        <begin position="206"/>
        <end position="229"/>
    </location>
</feature>
<dbReference type="AlphaFoldDB" id="A0A1P8MRU8"/>
<dbReference type="GO" id="GO:0016020">
    <property type="term" value="C:membrane"/>
    <property type="evidence" value="ECO:0007669"/>
    <property type="project" value="UniProtKB-SubCell"/>
</dbReference>
<evidence type="ECO:0000256" key="1">
    <source>
        <dbReference type="ARBA" id="ARBA00004141"/>
    </source>
</evidence>
<feature type="transmembrane region" description="Helical" evidence="6">
    <location>
        <begin position="235"/>
        <end position="253"/>
    </location>
</feature>
<dbReference type="PANTHER" id="PTHR22911">
    <property type="entry name" value="ACYL-MALONYL CONDENSING ENZYME-RELATED"/>
    <property type="match status" value="1"/>
</dbReference>
<keyword evidence="5 6" id="KW-0472">Membrane</keyword>